<sequence length="144" mass="16223">MYRKKEFASIIFLFVVSIFFFLGAKGMEGDSGLFPKILSGLIFVLTCVELGEVLTNRIKESKKKEERSPRKLMYIIVLSILYVVLIKPLGFVISTFLFLAASMKLLEVKNKKLAVLVPFITAAIIYVVFKILLKVQIPVGILGF</sequence>
<organism evidence="3">
    <name type="scientific">Peptoniphilus gorbachii</name>
    <dbReference type="NCBI Taxonomy" id="411567"/>
    <lineage>
        <taxon>Bacteria</taxon>
        <taxon>Bacillati</taxon>
        <taxon>Bacillota</taxon>
        <taxon>Tissierellia</taxon>
        <taxon>Tissierellales</taxon>
        <taxon>Peptoniphilaceae</taxon>
        <taxon>Peptoniphilus</taxon>
    </lineage>
</organism>
<proteinExistence type="predicted"/>
<dbReference type="InterPro" id="IPR009936">
    <property type="entry name" value="DUF1468"/>
</dbReference>
<evidence type="ECO:0000256" key="1">
    <source>
        <dbReference type="SAM" id="Phobius"/>
    </source>
</evidence>
<feature type="transmembrane region" description="Helical" evidence="1">
    <location>
        <begin position="33"/>
        <end position="51"/>
    </location>
</feature>
<evidence type="ECO:0000259" key="2">
    <source>
        <dbReference type="Pfam" id="PF07331"/>
    </source>
</evidence>
<dbReference type="AlphaFoldDB" id="A0A6N3BVS1"/>
<keyword evidence="1" id="KW-0472">Membrane</keyword>
<feature type="transmembrane region" description="Helical" evidence="1">
    <location>
        <begin position="113"/>
        <end position="133"/>
    </location>
</feature>
<name>A0A6N3BVS1_9FIRM</name>
<evidence type="ECO:0000313" key="3">
    <source>
        <dbReference type="EMBL" id="VYU06161.1"/>
    </source>
</evidence>
<dbReference type="Pfam" id="PF07331">
    <property type="entry name" value="TctB"/>
    <property type="match status" value="1"/>
</dbReference>
<dbReference type="EMBL" id="CACRUP010000017">
    <property type="protein sequence ID" value="VYU06161.1"/>
    <property type="molecule type" value="Genomic_DNA"/>
</dbReference>
<feature type="transmembrane region" description="Helical" evidence="1">
    <location>
        <begin position="72"/>
        <end position="101"/>
    </location>
</feature>
<keyword evidence="1" id="KW-0812">Transmembrane</keyword>
<dbReference type="RefSeq" id="WP_156701843.1">
    <property type="nucleotide sequence ID" value="NZ_CACRUP010000017.1"/>
</dbReference>
<gene>
    <name evidence="3" type="ORF">PGLFYP46_01773</name>
</gene>
<reference evidence="3" key="1">
    <citation type="submission" date="2019-11" db="EMBL/GenBank/DDBJ databases">
        <authorList>
            <person name="Feng L."/>
        </authorList>
    </citation>
    <scope>NUCLEOTIDE SEQUENCE</scope>
    <source>
        <strain evidence="3">PgorbachiiLFYP46</strain>
    </source>
</reference>
<protein>
    <submittedName>
        <fullName evidence="3">Tripartite tricarboxylate transporter TctB family protein</fullName>
    </submittedName>
</protein>
<accession>A0A6N3BVS1</accession>
<feature type="domain" description="DUF1468" evidence="2">
    <location>
        <begin position="9"/>
        <end position="138"/>
    </location>
</feature>
<feature type="transmembrane region" description="Helical" evidence="1">
    <location>
        <begin position="7"/>
        <end position="27"/>
    </location>
</feature>
<keyword evidence="1" id="KW-1133">Transmembrane helix</keyword>